<accession>A0AAU9S7K3</accession>
<evidence type="ECO:0000313" key="1">
    <source>
        <dbReference type="EMBL" id="CAH2058864.1"/>
    </source>
</evidence>
<keyword evidence="2" id="KW-1185">Reference proteome</keyword>
<dbReference type="AlphaFoldDB" id="A0AAU9S7K3"/>
<proteinExistence type="predicted"/>
<gene>
    <name evidence="1" type="ORF">TAV2_LOCUS12346</name>
</gene>
<protein>
    <submittedName>
        <fullName evidence="1">Uncharacterized protein</fullName>
    </submittedName>
</protein>
<dbReference type="Proteomes" id="UP000836841">
    <property type="component" value="Chromosome 4"/>
</dbReference>
<reference evidence="1 2" key="1">
    <citation type="submission" date="2022-03" db="EMBL/GenBank/DDBJ databases">
        <authorList>
            <person name="Nunn A."/>
            <person name="Chopra R."/>
            <person name="Nunn A."/>
            <person name="Contreras Garrido A."/>
        </authorList>
    </citation>
    <scope>NUCLEOTIDE SEQUENCE [LARGE SCALE GENOMIC DNA]</scope>
</reference>
<dbReference type="EMBL" id="OU466860">
    <property type="protein sequence ID" value="CAH2058864.1"/>
    <property type="molecule type" value="Genomic_DNA"/>
</dbReference>
<name>A0AAU9S7K3_THLAR</name>
<evidence type="ECO:0000313" key="2">
    <source>
        <dbReference type="Proteomes" id="UP000836841"/>
    </source>
</evidence>
<sequence>MYKTRLSPQIRGLNLFKFWGQSLSIRMQKGCFIMFHGNDFSSYHQ</sequence>
<organism evidence="1 2">
    <name type="scientific">Thlaspi arvense</name>
    <name type="common">Field penny-cress</name>
    <dbReference type="NCBI Taxonomy" id="13288"/>
    <lineage>
        <taxon>Eukaryota</taxon>
        <taxon>Viridiplantae</taxon>
        <taxon>Streptophyta</taxon>
        <taxon>Embryophyta</taxon>
        <taxon>Tracheophyta</taxon>
        <taxon>Spermatophyta</taxon>
        <taxon>Magnoliopsida</taxon>
        <taxon>eudicotyledons</taxon>
        <taxon>Gunneridae</taxon>
        <taxon>Pentapetalae</taxon>
        <taxon>rosids</taxon>
        <taxon>malvids</taxon>
        <taxon>Brassicales</taxon>
        <taxon>Brassicaceae</taxon>
        <taxon>Thlaspideae</taxon>
        <taxon>Thlaspi</taxon>
    </lineage>
</organism>